<evidence type="ECO:0000313" key="2">
    <source>
        <dbReference type="Proteomes" id="UP000219369"/>
    </source>
</evidence>
<protein>
    <submittedName>
        <fullName evidence="1">Uncharacterized protein</fullName>
    </submittedName>
</protein>
<organism evidence="1 2">
    <name type="scientific">Fusarium oxysporum</name>
    <name type="common">Fusarium vascular wilt</name>
    <dbReference type="NCBI Taxonomy" id="5507"/>
    <lineage>
        <taxon>Eukaryota</taxon>
        <taxon>Fungi</taxon>
        <taxon>Dikarya</taxon>
        <taxon>Ascomycota</taxon>
        <taxon>Pezizomycotina</taxon>
        <taxon>Sordariomycetes</taxon>
        <taxon>Hypocreomycetidae</taxon>
        <taxon>Hypocreales</taxon>
        <taxon>Nectriaceae</taxon>
        <taxon>Fusarium</taxon>
        <taxon>Fusarium oxysporum species complex</taxon>
    </lineage>
</organism>
<proteinExistence type="predicted"/>
<dbReference type="EMBL" id="FMJY01000005">
    <property type="protein sequence ID" value="SCO84864.1"/>
    <property type="molecule type" value="Genomic_DNA"/>
</dbReference>
<dbReference type="Proteomes" id="UP000219369">
    <property type="component" value="Unassembled WGS sequence"/>
</dbReference>
<reference evidence="2" key="1">
    <citation type="submission" date="2016-09" db="EMBL/GenBank/DDBJ databases">
        <authorList>
            <person name="Guldener U."/>
        </authorList>
    </citation>
    <scope>NUCLEOTIDE SEQUENCE [LARGE SCALE GENOMIC DNA]</scope>
    <source>
        <strain evidence="2">V64-1</strain>
    </source>
</reference>
<dbReference type="AlphaFoldDB" id="A0A2H3T815"/>
<sequence>MVQTILGKPAAIQRSAGTTSISQLDEKRRFYGSRVKTLDVANVRLVECPPRL</sequence>
<gene>
    <name evidence="1" type="ORF">FRV6_08991</name>
</gene>
<accession>A0A2H3T815</accession>
<evidence type="ECO:0000313" key="1">
    <source>
        <dbReference type="EMBL" id="SCO84864.1"/>
    </source>
</evidence>
<name>A0A2H3T815_FUSOX</name>